<organism evidence="2">
    <name type="scientific">Dulem virus 32</name>
    <dbReference type="NCBI Taxonomy" id="3145750"/>
    <lineage>
        <taxon>Viruses</taxon>
        <taxon>Duplodnaviria</taxon>
        <taxon>Heunggongvirae</taxon>
        <taxon>Uroviricota</taxon>
        <taxon>Caudoviricetes</taxon>
    </lineage>
</organism>
<reference evidence="2" key="1">
    <citation type="submission" date="2024-03" db="EMBL/GenBank/DDBJ databases">
        <title>Diverse circular DNA viruses in blood, oral, and fecal samples of captive lemurs.</title>
        <authorList>
            <person name="Paietta E.N."/>
            <person name="Kraberger S."/>
            <person name="Lund M.C."/>
            <person name="Custer J.M."/>
            <person name="Vargas K.M."/>
            <person name="Ehmke E.E."/>
            <person name="Yoder A.D."/>
            <person name="Varsani A."/>
        </authorList>
    </citation>
    <scope>NUCLEOTIDE SEQUENCE</scope>
    <source>
        <strain evidence="2">Duke_24SF_91</strain>
    </source>
</reference>
<feature type="compositionally biased region" description="Basic and acidic residues" evidence="1">
    <location>
        <begin position="28"/>
        <end position="47"/>
    </location>
</feature>
<feature type="compositionally biased region" description="Low complexity" evidence="1">
    <location>
        <begin position="139"/>
        <end position="152"/>
    </location>
</feature>
<feature type="region of interest" description="Disordered" evidence="1">
    <location>
        <begin position="125"/>
        <end position="152"/>
    </location>
</feature>
<dbReference type="EMBL" id="PP511597">
    <property type="protein sequence ID" value="XCD05791.1"/>
    <property type="molecule type" value="Genomic_DNA"/>
</dbReference>
<protein>
    <recommendedName>
        <fullName evidence="3">Scaffolding protein</fullName>
    </recommendedName>
</protein>
<feature type="region of interest" description="Disordered" evidence="1">
    <location>
        <begin position="69"/>
        <end position="91"/>
    </location>
</feature>
<sequence length="178" mass="18505">MDTTTPAETPQDSQATPQPPSAPSVEGGDEKLGDGGKKALDAERRRARDLEKQLKAAADKLAAIEDAEKTDLQRATDAAAKAKQDAEEARRDLARERIARKHRLSDDDTALLSGSEEQMEALAARLAAASTPLSPPEGGQASTPASPAAQAAAATAAGDAAAAFNAKIRMLAEHKNTK</sequence>
<evidence type="ECO:0000313" key="2">
    <source>
        <dbReference type="EMBL" id="XCD05791.1"/>
    </source>
</evidence>
<proteinExistence type="predicted"/>
<name>A0AAU8B284_9CAUD</name>
<evidence type="ECO:0008006" key="3">
    <source>
        <dbReference type="Google" id="ProtNLM"/>
    </source>
</evidence>
<evidence type="ECO:0000256" key="1">
    <source>
        <dbReference type="SAM" id="MobiDB-lite"/>
    </source>
</evidence>
<feature type="region of interest" description="Disordered" evidence="1">
    <location>
        <begin position="1"/>
        <end position="47"/>
    </location>
</feature>
<accession>A0AAU8B284</accession>